<evidence type="ECO:0000313" key="5">
    <source>
        <dbReference type="Ensembl" id="ENSCPIP00010004394.1"/>
    </source>
</evidence>
<dbReference type="InterPro" id="IPR042201">
    <property type="entry name" value="FH2_Formin_sf"/>
</dbReference>
<dbReference type="SMART" id="SM01140">
    <property type="entry name" value="Drf_GBD"/>
    <property type="match status" value="1"/>
</dbReference>
<feature type="region of interest" description="Disordered" evidence="1">
    <location>
        <begin position="1035"/>
        <end position="1064"/>
    </location>
</feature>
<dbReference type="PROSITE" id="PS51444">
    <property type="entry name" value="FH2"/>
    <property type="match status" value="1"/>
</dbReference>
<proteinExistence type="predicted"/>
<feature type="domain" description="GBD/FH3" evidence="3">
    <location>
        <begin position="1"/>
        <end position="340"/>
    </location>
</feature>
<dbReference type="Proteomes" id="UP000694543">
    <property type="component" value="Unplaced"/>
</dbReference>
<accession>A0A8C3L2Z6</accession>
<dbReference type="Ensembl" id="ENSCPIT00010005167.1">
    <property type="protein sequence ID" value="ENSCPIP00010004394.1"/>
    <property type="gene ID" value="ENSCPIG00010003405.1"/>
</dbReference>
<dbReference type="Gene3D" id="1.20.58.2220">
    <property type="entry name" value="Formin, FH2 domain"/>
    <property type="match status" value="1"/>
</dbReference>
<dbReference type="InterPro" id="IPR015425">
    <property type="entry name" value="FH2_Formin"/>
</dbReference>
<dbReference type="SMART" id="SM01139">
    <property type="entry name" value="Drf_FH3"/>
    <property type="match status" value="1"/>
</dbReference>
<feature type="compositionally biased region" description="Pro residues" evidence="1">
    <location>
        <begin position="463"/>
        <end position="472"/>
    </location>
</feature>
<dbReference type="InterPro" id="IPR014768">
    <property type="entry name" value="GBD/FH3_dom"/>
</dbReference>
<feature type="domain" description="WH2" evidence="2">
    <location>
        <begin position="1019"/>
        <end position="1034"/>
    </location>
</feature>
<feature type="region of interest" description="Disordered" evidence="1">
    <location>
        <begin position="975"/>
        <end position="1000"/>
    </location>
</feature>
<dbReference type="GO" id="GO:0003779">
    <property type="term" value="F:actin binding"/>
    <property type="evidence" value="ECO:0007669"/>
    <property type="project" value="InterPro"/>
</dbReference>
<protein>
    <submittedName>
        <fullName evidence="5">Inverted formin, FH2 and WH2 domain containing</fullName>
    </submittedName>
</protein>
<evidence type="ECO:0000313" key="6">
    <source>
        <dbReference type="Proteomes" id="UP000694543"/>
    </source>
</evidence>
<dbReference type="Pfam" id="PF02205">
    <property type="entry name" value="WH2"/>
    <property type="match status" value="1"/>
</dbReference>
<dbReference type="PANTHER" id="PTHR46345:SF5">
    <property type="entry name" value="INVERTED FORMIN-2"/>
    <property type="match status" value="1"/>
</dbReference>
<feature type="compositionally biased region" description="Pro residues" evidence="1">
    <location>
        <begin position="428"/>
        <end position="453"/>
    </location>
</feature>
<dbReference type="Pfam" id="PF06346">
    <property type="entry name" value="Drf_FH1"/>
    <property type="match status" value="1"/>
</dbReference>
<name>A0A8C3L2Z6_CHRPC</name>
<dbReference type="InterPro" id="IPR010473">
    <property type="entry name" value="GTPase-bd"/>
</dbReference>
<feature type="region of interest" description="Disordered" evidence="1">
    <location>
        <begin position="357"/>
        <end position="472"/>
    </location>
</feature>
<dbReference type="Pfam" id="PF06367">
    <property type="entry name" value="Drf_FH3"/>
    <property type="match status" value="1"/>
</dbReference>
<dbReference type="GO" id="GO:0030036">
    <property type="term" value="P:actin cytoskeleton organization"/>
    <property type="evidence" value="ECO:0007669"/>
    <property type="project" value="InterPro"/>
</dbReference>
<dbReference type="InterPro" id="IPR003124">
    <property type="entry name" value="WH2_dom"/>
</dbReference>
<dbReference type="InterPro" id="IPR010472">
    <property type="entry name" value="FH3_dom"/>
</dbReference>
<feature type="compositionally biased region" description="Polar residues" evidence="1">
    <location>
        <begin position="385"/>
        <end position="402"/>
    </location>
</feature>
<dbReference type="InterPro" id="IPR016024">
    <property type="entry name" value="ARM-type_fold"/>
</dbReference>
<dbReference type="Gene3D" id="1.25.10.10">
    <property type="entry name" value="Leucine-rich Repeat Variant"/>
    <property type="match status" value="1"/>
</dbReference>
<reference evidence="5" key="2">
    <citation type="submission" date="2025-09" db="UniProtKB">
        <authorList>
            <consortium name="Ensembl"/>
        </authorList>
    </citation>
    <scope>IDENTIFICATION</scope>
</reference>
<dbReference type="PROSITE" id="PS51082">
    <property type="entry name" value="WH2"/>
    <property type="match status" value="1"/>
</dbReference>
<evidence type="ECO:0000259" key="4">
    <source>
        <dbReference type="PROSITE" id="PS51444"/>
    </source>
</evidence>
<dbReference type="PROSITE" id="PS51232">
    <property type="entry name" value="GBD_FH3"/>
    <property type="match status" value="1"/>
</dbReference>
<dbReference type="AlphaFoldDB" id="A0A8C3L2Z6"/>
<feature type="compositionally biased region" description="Polar residues" evidence="1">
    <location>
        <begin position="414"/>
        <end position="427"/>
    </location>
</feature>
<evidence type="ECO:0000259" key="3">
    <source>
        <dbReference type="PROSITE" id="PS51232"/>
    </source>
</evidence>
<dbReference type="CDD" id="cd22061">
    <property type="entry name" value="WH2_INF2"/>
    <property type="match status" value="1"/>
</dbReference>
<dbReference type="SMART" id="SM00498">
    <property type="entry name" value="FH2"/>
    <property type="match status" value="1"/>
</dbReference>
<feature type="domain" description="FH2" evidence="4">
    <location>
        <begin position="601"/>
        <end position="991"/>
    </location>
</feature>
<dbReference type="InterPro" id="IPR011989">
    <property type="entry name" value="ARM-like"/>
</dbReference>
<reference evidence="5" key="1">
    <citation type="submission" date="2025-08" db="UniProtKB">
        <authorList>
            <consortium name="Ensembl"/>
        </authorList>
    </citation>
    <scope>IDENTIFICATION</scope>
</reference>
<dbReference type="Pfam" id="PF02181">
    <property type="entry name" value="FH2"/>
    <property type="match status" value="1"/>
</dbReference>
<evidence type="ECO:0000259" key="2">
    <source>
        <dbReference type="PROSITE" id="PS51082"/>
    </source>
</evidence>
<dbReference type="PANTHER" id="PTHR46345">
    <property type="entry name" value="INVERTED FORMIN-2"/>
    <property type="match status" value="1"/>
</dbReference>
<dbReference type="GO" id="GO:0031267">
    <property type="term" value="F:small GTPase binding"/>
    <property type="evidence" value="ECO:0007669"/>
    <property type="project" value="InterPro"/>
</dbReference>
<keyword evidence="6" id="KW-1185">Reference proteome</keyword>
<evidence type="ECO:0000256" key="1">
    <source>
        <dbReference type="SAM" id="MobiDB-lite"/>
    </source>
</evidence>
<dbReference type="Pfam" id="PF06371">
    <property type="entry name" value="Drf_GBD"/>
    <property type="match status" value="1"/>
</dbReference>
<sequence>MSIKKEGAHRKWAALKEKLGPQDTDQSEANLENAEPELCIRLLQMPSVVNYSGLKKRLESSDDAWMVQFLELCGLDLLLEALDRLSGRGVARISDALLQLTCINCVRAVMNSHRGIEYIVSNEGYVRKLFQALDTTNVMVKKQVFELLAALCIYSSDGHGLALDALDHYKNVKNQQYRFSVIMNELSNTDNVPYMVTLLSAINAIILGKEDLRTRTQIRNEFIGLQLLDILDKLRDIEEEDLLIQCDTFEEFKIEDDEELLKICDGINMNDHHEVFSSLFNKVSRPSCGLQRPAMAKLTDFLPVFQSLLHLEPSHHSSLLLWESLDAVVNRALLLANDIQGNTVEEVIERLLSVKKHPNKQKRSEKHLSGNANGGIQTELEPCTSAVQSLVGSPNPCKTTEAPSGPQACEEKTSSSQLSACFTSPQTSNPPPNAVPAPPPPPPAPPPPPPLPSSPAASMNSPLAPPLPGVPPPPPPLPGMAVIPPPPPLPGMGGIPPPPPLPGMGGIPPPPPLPGMGGIPPPPPLPGMGGIPPPPPLPGLGGIPPPPPLPGMGGIPPPPPLPGMGGIPPPPPPLPGMAGDHIEAVVASQISCPLGSIRPPYKAVKTPTMRMKKLNWQKLPSNVVRESHSMWASVSSSSEETIEPNYTSIEQLFCFPQPTPKEKTAAPVKAEPKEITFLDSKKSLNLNIFLKQFKCSNEEVAAMVQNGDRTKFDVEVLKQLLKLLPEKHEIENLKAFKEEKSKLANADQFYLLLLQIPSYQLRIECMLICEETTVVLDMIQPKAEAIRKACEDLLTSHRLPLFCKLILKVGNFLNYGSHTGDADGFKISTLLKLTETKANQTRITLLHHILEEVETSHTDLLELPEDLEYVSKAAGINLDIIRSESSANLKKLLELQRKVSSANDDVKQQYEKPIQDSIDASRKLEEDFETIDRKREELANYLCEDPSKLSLEDVFSTMKTFRDLFIRALKENKDRKEQAAKAEKRKKQLEEEEGKRQKGENGKVIKKGLVKQEDVCVIDALLADIRKGFTLRKTKNRHESDAVPKTLPAEIPEESRSGKDTYPTVPAAISSHLSLSLSQARKQVAFQHLGYPLQVQRLSWASTRAPAENMPFADLEPWSPIGVTTWGTGQGGGNANKDALP</sequence>
<organism evidence="5 6">
    <name type="scientific">Chrysolophus pictus</name>
    <name type="common">Golden pheasant</name>
    <name type="synonym">Phasianus pictus</name>
    <dbReference type="NCBI Taxonomy" id="9089"/>
    <lineage>
        <taxon>Eukaryota</taxon>
        <taxon>Metazoa</taxon>
        <taxon>Chordata</taxon>
        <taxon>Craniata</taxon>
        <taxon>Vertebrata</taxon>
        <taxon>Euteleostomi</taxon>
        <taxon>Archelosauria</taxon>
        <taxon>Archosauria</taxon>
        <taxon>Dinosauria</taxon>
        <taxon>Saurischia</taxon>
        <taxon>Theropoda</taxon>
        <taxon>Coelurosauria</taxon>
        <taxon>Aves</taxon>
        <taxon>Neognathae</taxon>
        <taxon>Galloanserae</taxon>
        <taxon>Galliformes</taxon>
        <taxon>Phasianidae</taxon>
        <taxon>Phasianinae</taxon>
        <taxon>Chrysolophus</taxon>
    </lineage>
</organism>
<dbReference type="SUPFAM" id="SSF101447">
    <property type="entry name" value="Formin homology 2 domain (FH2 domain)"/>
    <property type="match status" value="1"/>
</dbReference>
<dbReference type="SUPFAM" id="SSF48371">
    <property type="entry name" value="ARM repeat"/>
    <property type="match status" value="1"/>
</dbReference>